<reference evidence="1" key="1">
    <citation type="submission" date="2023-03" db="EMBL/GenBank/DDBJ databases">
        <title>Massive genome expansion in bonnet fungi (Mycena s.s.) driven by repeated elements and novel gene families across ecological guilds.</title>
        <authorList>
            <consortium name="Lawrence Berkeley National Laboratory"/>
            <person name="Harder C.B."/>
            <person name="Miyauchi S."/>
            <person name="Viragh M."/>
            <person name="Kuo A."/>
            <person name="Thoen E."/>
            <person name="Andreopoulos B."/>
            <person name="Lu D."/>
            <person name="Skrede I."/>
            <person name="Drula E."/>
            <person name="Henrissat B."/>
            <person name="Morin E."/>
            <person name="Kohler A."/>
            <person name="Barry K."/>
            <person name="LaButti K."/>
            <person name="Morin E."/>
            <person name="Salamov A."/>
            <person name="Lipzen A."/>
            <person name="Mereny Z."/>
            <person name="Hegedus B."/>
            <person name="Baldrian P."/>
            <person name="Stursova M."/>
            <person name="Weitz H."/>
            <person name="Taylor A."/>
            <person name="Grigoriev I.V."/>
            <person name="Nagy L.G."/>
            <person name="Martin F."/>
            <person name="Kauserud H."/>
        </authorList>
    </citation>
    <scope>NUCLEOTIDE SEQUENCE</scope>
    <source>
        <strain evidence="1">9284</strain>
    </source>
</reference>
<name>A0AAD7BFG3_9AGAR</name>
<organism evidence="1 2">
    <name type="scientific">Roridomyces roridus</name>
    <dbReference type="NCBI Taxonomy" id="1738132"/>
    <lineage>
        <taxon>Eukaryota</taxon>
        <taxon>Fungi</taxon>
        <taxon>Dikarya</taxon>
        <taxon>Basidiomycota</taxon>
        <taxon>Agaricomycotina</taxon>
        <taxon>Agaricomycetes</taxon>
        <taxon>Agaricomycetidae</taxon>
        <taxon>Agaricales</taxon>
        <taxon>Marasmiineae</taxon>
        <taxon>Mycenaceae</taxon>
        <taxon>Roridomyces</taxon>
    </lineage>
</organism>
<accession>A0AAD7BFG3</accession>
<gene>
    <name evidence="1" type="ORF">FB45DRAFT_930771</name>
</gene>
<sequence length="157" mass="17473">MTSSSSFTEWTKTQFTALYASGVNEENNPTDKLDSILDATFSSDVEIHLNHVAVDLDKFKEFVERRLSKTAQLECSPEDLIETPVEDDNPDAGSIVAGKVTLVRTFPFRIRAAPAKTSTVIMFSAKIKHDRIVQLFQTTADKSFRINLSGARNTEEA</sequence>
<keyword evidence="2" id="KW-1185">Reference proteome</keyword>
<comment type="caution">
    <text evidence="1">The sequence shown here is derived from an EMBL/GenBank/DDBJ whole genome shotgun (WGS) entry which is preliminary data.</text>
</comment>
<dbReference type="EMBL" id="JARKIF010000018">
    <property type="protein sequence ID" value="KAJ7619429.1"/>
    <property type="molecule type" value="Genomic_DNA"/>
</dbReference>
<evidence type="ECO:0000313" key="2">
    <source>
        <dbReference type="Proteomes" id="UP001221142"/>
    </source>
</evidence>
<evidence type="ECO:0000313" key="1">
    <source>
        <dbReference type="EMBL" id="KAJ7619429.1"/>
    </source>
</evidence>
<protein>
    <submittedName>
        <fullName evidence="1">Uncharacterized protein</fullName>
    </submittedName>
</protein>
<dbReference type="Proteomes" id="UP001221142">
    <property type="component" value="Unassembled WGS sequence"/>
</dbReference>
<dbReference type="AlphaFoldDB" id="A0AAD7BFG3"/>
<proteinExistence type="predicted"/>